<accession>A0ABT3SXD0</accession>
<name>A0ABT3SXD0_9GAMM</name>
<proteinExistence type="predicted"/>
<dbReference type="Proteomes" id="UP001143307">
    <property type="component" value="Unassembled WGS sequence"/>
</dbReference>
<sequence>MFSSTGWAGDQTDSEVEYLLSFVESSGCIFHRNGSDHDAADAADHLRLKYRRGSKYVKSAEQFIDRLASESSWTGSEYSVTCESEKQGSGAWLHEALEDHRKSKTLSQNQSGA</sequence>
<evidence type="ECO:0000313" key="1">
    <source>
        <dbReference type="EMBL" id="MCX2974653.1"/>
    </source>
</evidence>
<evidence type="ECO:0000313" key="2">
    <source>
        <dbReference type="Proteomes" id="UP001143307"/>
    </source>
</evidence>
<keyword evidence="2" id="KW-1185">Reference proteome</keyword>
<organism evidence="1 2">
    <name type="scientific">Candidatus Seongchinamella marina</name>
    <dbReference type="NCBI Taxonomy" id="2518990"/>
    <lineage>
        <taxon>Bacteria</taxon>
        <taxon>Pseudomonadati</taxon>
        <taxon>Pseudomonadota</taxon>
        <taxon>Gammaproteobacteria</taxon>
        <taxon>Cellvibrionales</taxon>
        <taxon>Halieaceae</taxon>
        <taxon>Seongchinamella</taxon>
    </lineage>
</organism>
<protein>
    <submittedName>
        <fullName evidence="1">Uncharacterized protein</fullName>
    </submittedName>
</protein>
<dbReference type="Pfam" id="PF17263">
    <property type="entry name" value="DUF5329"/>
    <property type="match status" value="1"/>
</dbReference>
<dbReference type="EMBL" id="SHNP01000005">
    <property type="protein sequence ID" value="MCX2974653.1"/>
    <property type="molecule type" value="Genomic_DNA"/>
</dbReference>
<comment type="caution">
    <text evidence="1">The sequence shown here is derived from an EMBL/GenBank/DDBJ whole genome shotgun (WGS) entry which is preliminary data.</text>
</comment>
<gene>
    <name evidence="1" type="ORF">EYC87_13750</name>
</gene>
<dbReference type="InterPro" id="IPR035242">
    <property type="entry name" value="DUF5329"/>
</dbReference>
<reference evidence="1" key="1">
    <citation type="submission" date="2019-02" db="EMBL/GenBank/DDBJ databases">
        <authorList>
            <person name="Li S.-H."/>
        </authorList>
    </citation>
    <scope>NUCLEOTIDE SEQUENCE</scope>
    <source>
        <strain evidence="1">IMCC8485</strain>
    </source>
</reference>